<feature type="region of interest" description="Disordered" evidence="1">
    <location>
        <begin position="207"/>
        <end position="324"/>
    </location>
</feature>
<organism evidence="2 3">
    <name type="scientific">Monosporascus cannonballus</name>
    <dbReference type="NCBI Taxonomy" id="155416"/>
    <lineage>
        <taxon>Eukaryota</taxon>
        <taxon>Fungi</taxon>
        <taxon>Dikarya</taxon>
        <taxon>Ascomycota</taxon>
        <taxon>Pezizomycotina</taxon>
        <taxon>Sordariomycetes</taxon>
        <taxon>Xylariomycetidae</taxon>
        <taxon>Xylariales</taxon>
        <taxon>Xylariales incertae sedis</taxon>
        <taxon>Monosporascus</taxon>
    </lineage>
</organism>
<proteinExistence type="predicted"/>
<evidence type="ECO:0000313" key="2">
    <source>
        <dbReference type="EMBL" id="RYO75196.1"/>
    </source>
</evidence>
<feature type="compositionally biased region" description="Low complexity" evidence="1">
    <location>
        <begin position="219"/>
        <end position="246"/>
    </location>
</feature>
<evidence type="ECO:0000256" key="1">
    <source>
        <dbReference type="SAM" id="MobiDB-lite"/>
    </source>
</evidence>
<reference evidence="2 3" key="1">
    <citation type="submission" date="2018-06" db="EMBL/GenBank/DDBJ databases">
        <title>Complete Genomes of Monosporascus.</title>
        <authorList>
            <person name="Robinson A.J."/>
            <person name="Natvig D.O."/>
        </authorList>
    </citation>
    <scope>NUCLEOTIDE SEQUENCE [LARGE SCALE GENOMIC DNA]</scope>
    <source>
        <strain evidence="2 3">CBS 609.92</strain>
    </source>
</reference>
<gene>
    <name evidence="2" type="ORF">DL762_010125</name>
</gene>
<keyword evidence="3" id="KW-1185">Reference proteome</keyword>
<dbReference type="EMBL" id="QJNS01000707">
    <property type="protein sequence ID" value="RYO75196.1"/>
    <property type="molecule type" value="Genomic_DNA"/>
</dbReference>
<feature type="compositionally biased region" description="Low complexity" evidence="1">
    <location>
        <begin position="301"/>
        <end position="311"/>
    </location>
</feature>
<evidence type="ECO:0008006" key="4">
    <source>
        <dbReference type="Google" id="ProtNLM"/>
    </source>
</evidence>
<dbReference type="Proteomes" id="UP000294003">
    <property type="component" value="Unassembled WGS sequence"/>
</dbReference>
<feature type="compositionally biased region" description="Gly residues" evidence="1">
    <location>
        <begin position="289"/>
        <end position="299"/>
    </location>
</feature>
<sequence>MVGLQGGHRSIFDREKVVFSMTLKEALLVVNSTGFESERFACFIGCLGRQADFSELFVEEENGGLRWQRYHVLIAVAIRRLGLTPPDPFSDGVLLPRLLYAILAVVNALQDGGYMQKDPNNGEHTLPSDTDIAAPLLAAGDGDEPSDRELARLRLEVDVAGGFVLVSKKQLALYAWRYNAYGGGVYDPDGTHGFALAGARADLDRYMRAQSPGSGGGSSTATPAAAAAAPSPLPPLGRNDNNNNKNNVEKGSKTLFATTDAGRRREERESPDGPTAPASGNHTCVEPSGGEGTAAGIGADGSSYGSTSSRPGPRPEPPRPYRMRKVSDVSEQVGIDEDGALAYLNNGDVVRSPPLERATSTAPTTTTGTRTFSASASSVPQVEAEAMVMRRVMWSQLLLG</sequence>
<name>A0ABY0GVQ3_9PEZI</name>
<protein>
    <recommendedName>
        <fullName evidence="4">HNH nuclease domain-containing protein</fullName>
    </recommendedName>
</protein>
<comment type="caution">
    <text evidence="2">The sequence shown here is derived from an EMBL/GenBank/DDBJ whole genome shotgun (WGS) entry which is preliminary data.</text>
</comment>
<feature type="compositionally biased region" description="Basic and acidic residues" evidence="1">
    <location>
        <begin position="261"/>
        <end position="271"/>
    </location>
</feature>
<accession>A0ABY0GVQ3</accession>
<evidence type="ECO:0000313" key="3">
    <source>
        <dbReference type="Proteomes" id="UP000294003"/>
    </source>
</evidence>